<evidence type="ECO:0000256" key="1">
    <source>
        <dbReference type="PROSITE-ProRule" id="PRU01211"/>
    </source>
</evidence>
<keyword evidence="1" id="KW-0645">Protease</keyword>
<gene>
    <name evidence="3" type="ORF">BDZ94DRAFT_1171782</name>
</gene>
<dbReference type="PROSITE" id="PS51864">
    <property type="entry name" value="ASTACIN"/>
    <property type="match status" value="1"/>
</dbReference>
<dbReference type="Gene3D" id="3.40.390.10">
    <property type="entry name" value="Collagenase (Catalytic Domain)"/>
    <property type="match status" value="1"/>
</dbReference>
<keyword evidence="1" id="KW-0378">Hydrolase</keyword>
<feature type="binding site" evidence="1">
    <location>
        <position position="97"/>
    </location>
    <ligand>
        <name>Zn(2+)</name>
        <dbReference type="ChEBI" id="CHEBI:29105"/>
        <note>catalytic</note>
    </ligand>
</feature>
<keyword evidence="1" id="KW-0862">Zinc</keyword>
<comment type="cofactor">
    <cofactor evidence="1">
        <name>Zn(2+)</name>
        <dbReference type="ChEBI" id="CHEBI:29105"/>
    </cofactor>
    <text evidence="1">Binds 1 zinc ion per subunit.</text>
</comment>
<evidence type="ECO:0000313" key="3">
    <source>
        <dbReference type="EMBL" id="KAF9459399.1"/>
    </source>
</evidence>
<dbReference type="SMART" id="SM00235">
    <property type="entry name" value="ZnMc"/>
    <property type="match status" value="1"/>
</dbReference>
<feature type="non-terminal residue" evidence="3">
    <location>
        <position position="1"/>
    </location>
</feature>
<comment type="caution">
    <text evidence="1">Lacks conserved residue(s) required for the propagation of feature annotation.</text>
</comment>
<comment type="caution">
    <text evidence="3">The sequence shown here is derived from an EMBL/GenBank/DDBJ whole genome shotgun (WGS) entry which is preliminary data.</text>
</comment>
<proteinExistence type="predicted"/>
<keyword evidence="4" id="KW-1185">Reference proteome</keyword>
<protein>
    <recommendedName>
        <fullName evidence="2">Peptidase M12A domain-containing protein</fullName>
    </recommendedName>
</protein>
<keyword evidence="1" id="KW-0482">Metalloprotease</keyword>
<dbReference type="SUPFAM" id="SSF55486">
    <property type="entry name" value="Metalloproteases ('zincins'), catalytic domain"/>
    <property type="match status" value="1"/>
</dbReference>
<feature type="domain" description="Peptidase M12A" evidence="2">
    <location>
        <begin position="1"/>
        <end position="162"/>
    </location>
</feature>
<feature type="active site" evidence="1">
    <location>
        <position position="94"/>
    </location>
</feature>
<dbReference type="InterPro" id="IPR001506">
    <property type="entry name" value="Peptidase_M12A"/>
</dbReference>
<reference evidence="3" key="1">
    <citation type="submission" date="2020-11" db="EMBL/GenBank/DDBJ databases">
        <authorList>
            <consortium name="DOE Joint Genome Institute"/>
            <person name="Ahrendt S."/>
            <person name="Riley R."/>
            <person name="Andreopoulos W."/>
            <person name="Labutti K."/>
            <person name="Pangilinan J."/>
            <person name="Ruiz-Duenas F.J."/>
            <person name="Barrasa J.M."/>
            <person name="Sanchez-Garcia M."/>
            <person name="Camarero S."/>
            <person name="Miyauchi S."/>
            <person name="Serrano A."/>
            <person name="Linde D."/>
            <person name="Babiker R."/>
            <person name="Drula E."/>
            <person name="Ayuso-Fernandez I."/>
            <person name="Pacheco R."/>
            <person name="Padilla G."/>
            <person name="Ferreira P."/>
            <person name="Barriuso J."/>
            <person name="Kellner H."/>
            <person name="Castanera R."/>
            <person name="Alfaro M."/>
            <person name="Ramirez L."/>
            <person name="Pisabarro A.G."/>
            <person name="Kuo A."/>
            <person name="Tritt A."/>
            <person name="Lipzen A."/>
            <person name="He G."/>
            <person name="Yan M."/>
            <person name="Ng V."/>
            <person name="Cullen D."/>
            <person name="Martin F."/>
            <person name="Rosso M.-N."/>
            <person name="Henrissat B."/>
            <person name="Hibbett D."/>
            <person name="Martinez A.T."/>
            <person name="Grigoriev I.V."/>
        </authorList>
    </citation>
    <scope>NUCLEOTIDE SEQUENCE</scope>
    <source>
        <strain evidence="3">CBS 247.69</strain>
    </source>
</reference>
<organism evidence="3 4">
    <name type="scientific">Collybia nuda</name>
    <dbReference type="NCBI Taxonomy" id="64659"/>
    <lineage>
        <taxon>Eukaryota</taxon>
        <taxon>Fungi</taxon>
        <taxon>Dikarya</taxon>
        <taxon>Basidiomycota</taxon>
        <taxon>Agaricomycotina</taxon>
        <taxon>Agaricomycetes</taxon>
        <taxon>Agaricomycetidae</taxon>
        <taxon>Agaricales</taxon>
        <taxon>Tricholomatineae</taxon>
        <taxon>Clitocybaceae</taxon>
        <taxon>Collybia</taxon>
    </lineage>
</organism>
<dbReference type="GO" id="GO:0004222">
    <property type="term" value="F:metalloendopeptidase activity"/>
    <property type="evidence" value="ECO:0007669"/>
    <property type="project" value="UniProtKB-UniRule"/>
</dbReference>
<dbReference type="EMBL" id="MU150317">
    <property type="protein sequence ID" value="KAF9459399.1"/>
    <property type="molecule type" value="Genomic_DNA"/>
</dbReference>
<dbReference type="OrthoDB" id="5945790at2759"/>
<evidence type="ECO:0000259" key="2">
    <source>
        <dbReference type="PROSITE" id="PS51864"/>
    </source>
</evidence>
<keyword evidence="1" id="KW-0479">Metal-binding</keyword>
<dbReference type="GO" id="GO:0008270">
    <property type="term" value="F:zinc ion binding"/>
    <property type="evidence" value="ECO:0007669"/>
    <property type="project" value="UniProtKB-UniRule"/>
</dbReference>
<dbReference type="InterPro" id="IPR024079">
    <property type="entry name" value="MetalloPept_cat_dom_sf"/>
</dbReference>
<feature type="binding site" evidence="1">
    <location>
        <position position="103"/>
    </location>
    <ligand>
        <name>Zn(2+)</name>
        <dbReference type="ChEBI" id="CHEBI:29105"/>
        <note>catalytic</note>
    </ligand>
</feature>
<dbReference type="AlphaFoldDB" id="A0A9P6CFW2"/>
<feature type="binding site" evidence="1">
    <location>
        <position position="93"/>
    </location>
    <ligand>
        <name>Zn(2+)</name>
        <dbReference type="ChEBI" id="CHEBI:29105"/>
        <note>catalytic</note>
    </ligand>
</feature>
<dbReference type="GO" id="GO:0006508">
    <property type="term" value="P:proteolysis"/>
    <property type="evidence" value="ECO:0007669"/>
    <property type="project" value="UniProtKB-KW"/>
</dbReference>
<dbReference type="Pfam" id="PF01400">
    <property type="entry name" value="Astacin"/>
    <property type="match status" value="1"/>
</dbReference>
<dbReference type="InterPro" id="IPR006026">
    <property type="entry name" value="Peptidase_Metallo"/>
</dbReference>
<dbReference type="Proteomes" id="UP000807353">
    <property type="component" value="Unassembled WGS sequence"/>
</dbReference>
<accession>A0A9P6CFW2</accession>
<name>A0A9P6CFW2_9AGAR</name>
<evidence type="ECO:0000313" key="4">
    <source>
        <dbReference type="Proteomes" id="UP000807353"/>
    </source>
</evidence>
<sequence>VLDYSFFGGSQWQRAKVEDVIQEWTWYANISFRRSNDNNARATLRIAFDPSKGSWSYVGNTAKSCAGPAPTINLGWIADTNSLTKKERGVILHEFGHVLGLMHEHESPARSGVLRLKEREIIQYYTETQGWDEATVRKQVLDVYSKESVSNYSQFDPTSIMM</sequence>